<dbReference type="Proteomes" id="UP000198876">
    <property type="component" value="Unassembled WGS sequence"/>
</dbReference>
<keyword evidence="1" id="KW-0472">Membrane</keyword>
<keyword evidence="1" id="KW-1133">Transmembrane helix</keyword>
<keyword evidence="1" id="KW-0812">Transmembrane</keyword>
<evidence type="ECO:0000313" key="2">
    <source>
        <dbReference type="EMBL" id="SFG86678.1"/>
    </source>
</evidence>
<accession>A0A1I2VBJ2</accession>
<evidence type="ECO:0000256" key="1">
    <source>
        <dbReference type="SAM" id="Phobius"/>
    </source>
</evidence>
<reference evidence="3" key="1">
    <citation type="submission" date="2016-10" db="EMBL/GenBank/DDBJ databases">
        <authorList>
            <person name="Varghese N."/>
            <person name="Submissions S."/>
        </authorList>
    </citation>
    <scope>NUCLEOTIDE SEQUENCE [LARGE SCALE GENOMIC DNA]</scope>
    <source>
        <strain evidence="3">CGMCC 1.7739</strain>
    </source>
</reference>
<dbReference type="AlphaFoldDB" id="A0A1I2VBJ2"/>
<proteinExistence type="predicted"/>
<dbReference type="EMBL" id="FOOQ01000005">
    <property type="protein sequence ID" value="SFG86678.1"/>
    <property type="molecule type" value="Genomic_DNA"/>
</dbReference>
<dbReference type="OrthoDB" id="293659at2157"/>
<sequence length="79" mass="8212">MDVVEFLPAALLTLAAGRDGGVLADIGAWFQGVGTGVQSVGVEAFRLTASGLLVFGAVVVAALSYRLAVRRFDRYSPPT</sequence>
<keyword evidence="3" id="KW-1185">Reference proteome</keyword>
<organism evidence="2 3">
    <name type="scientific">Halopelagius inordinatus</name>
    <dbReference type="NCBI Taxonomy" id="553467"/>
    <lineage>
        <taxon>Archaea</taxon>
        <taxon>Methanobacteriati</taxon>
        <taxon>Methanobacteriota</taxon>
        <taxon>Stenosarchaea group</taxon>
        <taxon>Halobacteria</taxon>
        <taxon>Halobacteriales</taxon>
        <taxon>Haloferacaceae</taxon>
    </lineage>
</organism>
<feature type="transmembrane region" description="Helical" evidence="1">
    <location>
        <begin position="48"/>
        <end position="68"/>
    </location>
</feature>
<protein>
    <submittedName>
        <fullName evidence="2">Uncharacterized protein</fullName>
    </submittedName>
</protein>
<evidence type="ECO:0000313" key="3">
    <source>
        <dbReference type="Proteomes" id="UP000198876"/>
    </source>
</evidence>
<dbReference type="RefSeq" id="WP_177213388.1">
    <property type="nucleotide sequence ID" value="NZ_FOOQ01000005.1"/>
</dbReference>
<name>A0A1I2VBJ2_9EURY</name>
<gene>
    <name evidence="2" type="ORF">SAMN04488063_3151</name>
</gene>